<gene>
    <name evidence="2" type="ORF">S01H1_46473</name>
</gene>
<protein>
    <submittedName>
        <fullName evidence="2">Uncharacterized protein</fullName>
    </submittedName>
</protein>
<dbReference type="EMBL" id="BARS01029759">
    <property type="protein sequence ID" value="GAG08224.1"/>
    <property type="molecule type" value="Genomic_DNA"/>
</dbReference>
<evidence type="ECO:0000256" key="1">
    <source>
        <dbReference type="SAM" id="MobiDB-lite"/>
    </source>
</evidence>
<feature type="non-terminal residue" evidence="2">
    <location>
        <position position="105"/>
    </location>
</feature>
<comment type="caution">
    <text evidence="2">The sequence shown here is derived from an EMBL/GenBank/DDBJ whole genome shotgun (WGS) entry which is preliminary data.</text>
</comment>
<feature type="region of interest" description="Disordered" evidence="1">
    <location>
        <begin position="85"/>
        <end position="105"/>
    </location>
</feature>
<reference evidence="2" key="1">
    <citation type="journal article" date="2014" name="Front. Microbiol.">
        <title>High frequency of phylogenetically diverse reductive dehalogenase-homologous genes in deep subseafloor sedimentary metagenomes.</title>
        <authorList>
            <person name="Kawai M."/>
            <person name="Futagami T."/>
            <person name="Toyoda A."/>
            <person name="Takaki Y."/>
            <person name="Nishi S."/>
            <person name="Hori S."/>
            <person name="Arai W."/>
            <person name="Tsubouchi T."/>
            <person name="Morono Y."/>
            <person name="Uchiyama I."/>
            <person name="Ito T."/>
            <person name="Fujiyama A."/>
            <person name="Inagaki F."/>
            <person name="Takami H."/>
        </authorList>
    </citation>
    <scope>NUCLEOTIDE SEQUENCE</scope>
    <source>
        <strain evidence="2">Expedition CK06-06</strain>
    </source>
</reference>
<feature type="region of interest" description="Disordered" evidence="1">
    <location>
        <begin position="1"/>
        <end position="38"/>
    </location>
</feature>
<proteinExistence type="predicted"/>
<name>X0UQV9_9ZZZZ</name>
<organism evidence="2">
    <name type="scientific">marine sediment metagenome</name>
    <dbReference type="NCBI Taxonomy" id="412755"/>
    <lineage>
        <taxon>unclassified sequences</taxon>
        <taxon>metagenomes</taxon>
        <taxon>ecological metagenomes</taxon>
    </lineage>
</organism>
<feature type="compositionally biased region" description="Polar residues" evidence="1">
    <location>
        <begin position="94"/>
        <end position="105"/>
    </location>
</feature>
<evidence type="ECO:0000313" key="2">
    <source>
        <dbReference type="EMBL" id="GAG08224.1"/>
    </source>
</evidence>
<dbReference type="AlphaFoldDB" id="X0UQV9"/>
<accession>X0UQV9</accession>
<sequence length="105" mass="11501">MQGLHFPDAPVEGLGQLVEQPRLRAAPGTVGDTESRDERRRLDLECRIGRHSIGDPRERLAIERIHHGIAGQQLAREYIAPRGKLGSDVKSRELSANSAEGSGAR</sequence>